<evidence type="ECO:0000256" key="3">
    <source>
        <dbReference type="PROSITE-ProRule" id="PRU00221"/>
    </source>
</evidence>
<accession>A0A7C3VR24</accession>
<feature type="repeat" description="WD" evidence="3">
    <location>
        <begin position="594"/>
        <end position="630"/>
    </location>
</feature>
<dbReference type="PROSITE" id="PS50294">
    <property type="entry name" value="WD_REPEATS_REGION"/>
    <property type="match status" value="5"/>
</dbReference>
<feature type="domain" description="Protein kinase" evidence="4">
    <location>
        <begin position="34"/>
        <end position="306"/>
    </location>
</feature>
<dbReference type="PROSITE" id="PS50082">
    <property type="entry name" value="WD_REPEATS_2"/>
    <property type="match status" value="7"/>
</dbReference>
<evidence type="ECO:0000256" key="1">
    <source>
        <dbReference type="ARBA" id="ARBA00022574"/>
    </source>
</evidence>
<dbReference type="InterPro" id="IPR001680">
    <property type="entry name" value="WD40_rpt"/>
</dbReference>
<keyword evidence="2" id="KW-0677">Repeat</keyword>
<dbReference type="PANTHER" id="PTHR19879:SF9">
    <property type="entry name" value="TRANSCRIPTION INITIATION FACTOR TFIID SUBUNIT 5"/>
    <property type="match status" value="1"/>
</dbReference>
<dbReference type="InterPro" id="IPR015943">
    <property type="entry name" value="WD40/YVTN_repeat-like_dom_sf"/>
</dbReference>
<dbReference type="PRINTS" id="PR00320">
    <property type="entry name" value="GPROTEINBRPT"/>
</dbReference>
<dbReference type="SUPFAM" id="SSF56112">
    <property type="entry name" value="Protein kinase-like (PK-like)"/>
    <property type="match status" value="1"/>
</dbReference>
<dbReference type="Pfam" id="PF00400">
    <property type="entry name" value="WD40"/>
    <property type="match status" value="6"/>
</dbReference>
<feature type="repeat" description="WD" evidence="3">
    <location>
        <begin position="510"/>
        <end position="551"/>
    </location>
</feature>
<keyword evidence="1 3" id="KW-0853">WD repeat</keyword>
<feature type="repeat" description="WD" evidence="3">
    <location>
        <begin position="466"/>
        <end position="509"/>
    </location>
</feature>
<dbReference type="GO" id="GO:0004672">
    <property type="term" value="F:protein kinase activity"/>
    <property type="evidence" value="ECO:0007669"/>
    <property type="project" value="InterPro"/>
</dbReference>
<organism evidence="5">
    <name type="scientific">Planktothricoides sp. SpSt-374</name>
    <dbReference type="NCBI Taxonomy" id="2282167"/>
    <lineage>
        <taxon>Bacteria</taxon>
        <taxon>Bacillati</taxon>
        <taxon>Cyanobacteriota</taxon>
        <taxon>Cyanophyceae</taxon>
        <taxon>Oscillatoriophycideae</taxon>
        <taxon>Oscillatoriales</taxon>
        <taxon>Oscillatoriaceae</taxon>
        <taxon>Planktothricoides</taxon>
    </lineage>
</organism>
<dbReference type="Pfam" id="PF00069">
    <property type="entry name" value="Pkinase"/>
    <property type="match status" value="1"/>
</dbReference>
<gene>
    <name evidence="5" type="ORF">ENR15_13625</name>
</gene>
<dbReference type="EMBL" id="DSPX01000134">
    <property type="protein sequence ID" value="HGG01651.1"/>
    <property type="molecule type" value="Genomic_DNA"/>
</dbReference>
<feature type="repeat" description="WD" evidence="3">
    <location>
        <begin position="337"/>
        <end position="378"/>
    </location>
</feature>
<dbReference type="Gene3D" id="2.130.10.10">
    <property type="entry name" value="YVTN repeat-like/Quinoprotein amine dehydrogenase"/>
    <property type="match status" value="2"/>
</dbReference>
<evidence type="ECO:0000259" key="4">
    <source>
        <dbReference type="PROSITE" id="PS50011"/>
    </source>
</evidence>
<dbReference type="InterPro" id="IPR000719">
    <property type="entry name" value="Prot_kinase_dom"/>
</dbReference>
<dbReference type="PROSITE" id="PS00678">
    <property type="entry name" value="WD_REPEATS_1"/>
    <property type="match status" value="4"/>
</dbReference>
<dbReference type="PROSITE" id="PS50011">
    <property type="entry name" value="PROTEIN_KINASE_DOM"/>
    <property type="match status" value="1"/>
</dbReference>
<feature type="repeat" description="WD" evidence="3">
    <location>
        <begin position="552"/>
        <end position="593"/>
    </location>
</feature>
<comment type="caution">
    <text evidence="5">The sequence shown here is derived from an EMBL/GenBank/DDBJ whole genome shotgun (WGS) entry which is preliminary data.</text>
</comment>
<dbReference type="Gene3D" id="3.30.200.20">
    <property type="entry name" value="Phosphorylase Kinase, domain 1"/>
    <property type="match status" value="1"/>
</dbReference>
<sequence length="630" mass="69236">MSYCLNPHCQKPQNPESTNFCLHCGSRLQLKDRYRALKQIGEGGFGRTFIAEDADRLNARCLIKQFLPLPQVQQKAGLLEKAREMFAHEAYQLLQLGSHPQIPTLFADLEQEGCLYLVQEFIDGKNLLEELMSRDSETGIEPKGHFTGEEIEAILLDLLPVLQYIHDRDVIHRDIKPENIIRRAIDGKLVLIDFGVAKQLSGSVLLKTGTKLGTEGYAPIEQLRGGKAYPASDIYSLGVTCMHLLTGEEPDRLYDPMNGRWLWREELMQKGISIGPRLGRVLDKMLQEWVSDRYGSATEVISDLYWAMPVTATSATSPNFNPETANKFQTWKCVHTLTSHSNYVIGVAISPDNRTLVSCSYDKTIKVWELNTGSLHGSIKAHTRWVSCIAISPDNQILASGSLDNTVKLWHLGSGNPIRTLKGLSGYAISLAMSPTLRGSKILAGGTFDKTINLWDVDTGNPIGELKGHTGYIETLAIAPDGETLASGGGFDDHTIKLWDLKAGSLIGSLAKHTASVRAVAFTPDGKTLVSGSEDQTIKIWDIASGSLVRTLPKQGDWVQAVAIHPNGNLLATGSRDSTINLWYLETGQLLTTLKWHAAAITSLAFSPDGLHLASASWDKTVKIWQAEAS</sequence>
<dbReference type="Gene3D" id="1.10.510.10">
    <property type="entry name" value="Transferase(Phosphotransferase) domain 1"/>
    <property type="match status" value="1"/>
</dbReference>
<dbReference type="InterPro" id="IPR020472">
    <property type="entry name" value="WD40_PAC1"/>
</dbReference>
<evidence type="ECO:0000256" key="2">
    <source>
        <dbReference type="ARBA" id="ARBA00022737"/>
    </source>
</evidence>
<dbReference type="InterPro" id="IPR019775">
    <property type="entry name" value="WD40_repeat_CS"/>
</dbReference>
<dbReference type="GO" id="GO:0005524">
    <property type="term" value="F:ATP binding"/>
    <property type="evidence" value="ECO:0007669"/>
    <property type="project" value="InterPro"/>
</dbReference>
<dbReference type="PANTHER" id="PTHR19879">
    <property type="entry name" value="TRANSCRIPTION INITIATION FACTOR TFIID"/>
    <property type="match status" value="1"/>
</dbReference>
<dbReference type="AlphaFoldDB" id="A0A7C3VR24"/>
<dbReference type="NCBIfam" id="NF045510">
    <property type="entry name" value="4Cys_prefix_kin"/>
    <property type="match status" value="1"/>
</dbReference>
<proteinExistence type="predicted"/>
<dbReference type="SUPFAM" id="SSF50978">
    <property type="entry name" value="WD40 repeat-like"/>
    <property type="match status" value="1"/>
</dbReference>
<dbReference type="SMART" id="SM00320">
    <property type="entry name" value="WD40"/>
    <property type="match status" value="7"/>
</dbReference>
<dbReference type="InterPro" id="IPR011009">
    <property type="entry name" value="Kinase-like_dom_sf"/>
</dbReference>
<dbReference type="InterPro" id="IPR036322">
    <property type="entry name" value="WD40_repeat_dom_sf"/>
</dbReference>
<dbReference type="CDD" id="cd14014">
    <property type="entry name" value="STKc_PknB_like"/>
    <property type="match status" value="1"/>
</dbReference>
<dbReference type="CDD" id="cd00200">
    <property type="entry name" value="WD40"/>
    <property type="match status" value="1"/>
</dbReference>
<name>A0A7C3VR24_9CYAN</name>
<reference evidence="5" key="1">
    <citation type="journal article" date="2020" name="mSystems">
        <title>Genome- and Community-Level Interaction Insights into Carbon Utilization and Element Cycling Functions of Hydrothermarchaeota in Hydrothermal Sediment.</title>
        <authorList>
            <person name="Zhou Z."/>
            <person name="Liu Y."/>
            <person name="Xu W."/>
            <person name="Pan J."/>
            <person name="Luo Z.H."/>
            <person name="Li M."/>
        </authorList>
    </citation>
    <scope>NUCLEOTIDE SEQUENCE [LARGE SCALE GENOMIC DNA]</scope>
    <source>
        <strain evidence="5">SpSt-374</strain>
    </source>
</reference>
<evidence type="ECO:0000313" key="5">
    <source>
        <dbReference type="EMBL" id="HGG01651.1"/>
    </source>
</evidence>
<protein>
    <recommendedName>
        <fullName evidence="4">Protein kinase domain-containing protein</fullName>
    </recommendedName>
</protein>
<dbReference type="SMART" id="SM00220">
    <property type="entry name" value="S_TKc"/>
    <property type="match status" value="1"/>
</dbReference>
<feature type="repeat" description="WD" evidence="3">
    <location>
        <begin position="421"/>
        <end position="465"/>
    </location>
</feature>
<feature type="repeat" description="WD" evidence="3">
    <location>
        <begin position="379"/>
        <end position="420"/>
    </location>
</feature>